<proteinExistence type="predicted"/>
<evidence type="ECO:0000259" key="1">
    <source>
        <dbReference type="Pfam" id="PF12680"/>
    </source>
</evidence>
<dbReference type="InterPro" id="IPR032710">
    <property type="entry name" value="NTF2-like_dom_sf"/>
</dbReference>
<dbReference type="Pfam" id="PF12680">
    <property type="entry name" value="SnoaL_2"/>
    <property type="match status" value="1"/>
</dbReference>
<dbReference type="InterPro" id="IPR050977">
    <property type="entry name" value="Fungal_Meroterpenoid_Isomerase"/>
</dbReference>
<keyword evidence="3" id="KW-1185">Reference proteome</keyword>
<dbReference type="EMBL" id="KV428017">
    <property type="protein sequence ID" value="KZT41936.1"/>
    <property type="molecule type" value="Genomic_DNA"/>
</dbReference>
<dbReference type="AlphaFoldDB" id="A0A166GRF2"/>
<reference evidence="2 3" key="1">
    <citation type="journal article" date="2016" name="Mol. Biol. Evol.">
        <title>Comparative Genomics of Early-Diverging Mushroom-Forming Fungi Provides Insights into the Origins of Lignocellulose Decay Capabilities.</title>
        <authorList>
            <person name="Nagy L.G."/>
            <person name="Riley R."/>
            <person name="Tritt A."/>
            <person name="Adam C."/>
            <person name="Daum C."/>
            <person name="Floudas D."/>
            <person name="Sun H."/>
            <person name="Yadav J.S."/>
            <person name="Pangilinan J."/>
            <person name="Larsson K.H."/>
            <person name="Matsuura K."/>
            <person name="Barry K."/>
            <person name="Labutti K."/>
            <person name="Kuo R."/>
            <person name="Ohm R.A."/>
            <person name="Bhattacharya S.S."/>
            <person name="Shirouzu T."/>
            <person name="Yoshinaga Y."/>
            <person name="Martin F.M."/>
            <person name="Grigoriev I.V."/>
            <person name="Hibbett D.S."/>
        </authorList>
    </citation>
    <scope>NUCLEOTIDE SEQUENCE [LARGE SCALE GENOMIC DNA]</scope>
    <source>
        <strain evidence="2 3">HHB10207 ss-3</strain>
    </source>
</reference>
<dbReference type="PANTHER" id="PTHR39598">
    <property type="entry name" value="AUSTINOL SYNTHESIS PROTEIN F-RELATED"/>
    <property type="match status" value="1"/>
</dbReference>
<dbReference type="Gene3D" id="3.10.450.50">
    <property type="match status" value="1"/>
</dbReference>
<protein>
    <recommendedName>
        <fullName evidence="1">SnoaL-like domain-containing protein</fullName>
    </recommendedName>
</protein>
<dbReference type="SUPFAM" id="SSF54427">
    <property type="entry name" value="NTF2-like"/>
    <property type="match status" value="1"/>
</dbReference>
<dbReference type="OrthoDB" id="3758478at2759"/>
<evidence type="ECO:0000313" key="2">
    <source>
        <dbReference type="EMBL" id="KZT41936.1"/>
    </source>
</evidence>
<feature type="domain" description="SnoaL-like" evidence="1">
    <location>
        <begin position="15"/>
        <end position="117"/>
    </location>
</feature>
<sequence length="154" mass="17148">MSSTTAVQSPQKAVVQKWLDAFGNADATGMLDLLDDSYEHHTFPKSLGRSALNKKENGERLRGMLPYFEKFTPQILDITEANNKVIAHVTSNTNTAFGVPYTNEYIFTFFFAEGSTTESEPKIIRCHEFKDTAFAARFLPAFLAAKAKAESKKA</sequence>
<dbReference type="STRING" id="1314776.A0A166GRF2"/>
<dbReference type="Proteomes" id="UP000076798">
    <property type="component" value="Unassembled WGS sequence"/>
</dbReference>
<evidence type="ECO:0000313" key="3">
    <source>
        <dbReference type="Proteomes" id="UP000076798"/>
    </source>
</evidence>
<dbReference type="InterPro" id="IPR037401">
    <property type="entry name" value="SnoaL-like"/>
</dbReference>
<accession>A0A166GRF2</accession>
<organism evidence="2 3">
    <name type="scientific">Sistotremastrum suecicum HHB10207 ss-3</name>
    <dbReference type="NCBI Taxonomy" id="1314776"/>
    <lineage>
        <taxon>Eukaryota</taxon>
        <taxon>Fungi</taxon>
        <taxon>Dikarya</taxon>
        <taxon>Basidiomycota</taxon>
        <taxon>Agaricomycotina</taxon>
        <taxon>Agaricomycetes</taxon>
        <taxon>Sistotremastrales</taxon>
        <taxon>Sistotremastraceae</taxon>
        <taxon>Sistotremastrum</taxon>
    </lineage>
</organism>
<gene>
    <name evidence="2" type="ORF">SISSUDRAFT_1030877</name>
</gene>
<dbReference type="PANTHER" id="PTHR39598:SF1">
    <property type="entry name" value="AUSTINOID BIOSYNTHESIS CLUSTERS PROTEIN F-RELATED"/>
    <property type="match status" value="1"/>
</dbReference>
<name>A0A166GRF2_9AGAM</name>